<dbReference type="STRING" id="150146.SAMN05443667_108139"/>
<accession>A0A1H4DVR8</accession>
<reference evidence="2" key="1">
    <citation type="submission" date="2016-10" db="EMBL/GenBank/DDBJ databases">
        <authorList>
            <person name="Varghese N."/>
            <person name="Submissions S."/>
        </authorList>
    </citation>
    <scope>NUCLEOTIDE SEQUENCE [LARGE SCALE GENOMIC DNA]</scope>
    <source>
        <strain evidence="2">DSM 22376</strain>
    </source>
</reference>
<sequence length="307" mass="35108">MHAQISGCTDPMSKNFNPSATINDGSCSYNSIKVKPKYSVELSAVLHETSGLVFSDNMMWTTNDDTDTTLYGVDTSGVIQKRIPLKKVFNKDWEEITQDSSYFYIGDFGNNVSGNRKDLHILRIEKKSIEGNIQKTDTISFSYSNQTDFTQLKSNTTNFDCEALVIVDDSIYLFTKQWKQKRTSVYTIPKTPGQYNARLKETFNVKGLITSATIIPDKKLLVLSGYSKTLSPFAYLFYDYNRSDFFSGNKRKIKIALPFHQIEGITTQNGLQYYLTNENFTRKPFIAVPQQLHHLDLSPFLSQYLQR</sequence>
<keyword evidence="2" id="KW-1185">Reference proteome</keyword>
<dbReference type="AlphaFoldDB" id="A0A1H4DVR8"/>
<protein>
    <recommendedName>
        <fullName evidence="3">T9SS C-terminal target domain-containing protein</fullName>
    </recommendedName>
</protein>
<dbReference type="OrthoDB" id="9798438at2"/>
<organism evidence="1 2">
    <name type="scientific">Flavobacterium gillisiae</name>
    <dbReference type="NCBI Taxonomy" id="150146"/>
    <lineage>
        <taxon>Bacteria</taxon>
        <taxon>Pseudomonadati</taxon>
        <taxon>Bacteroidota</taxon>
        <taxon>Flavobacteriia</taxon>
        <taxon>Flavobacteriales</taxon>
        <taxon>Flavobacteriaceae</taxon>
        <taxon>Flavobacterium</taxon>
    </lineage>
</organism>
<dbReference type="Proteomes" id="UP000198951">
    <property type="component" value="Unassembled WGS sequence"/>
</dbReference>
<dbReference type="EMBL" id="FNRD01000008">
    <property type="protein sequence ID" value="SEA76608.1"/>
    <property type="molecule type" value="Genomic_DNA"/>
</dbReference>
<name>A0A1H4DVR8_9FLAO</name>
<gene>
    <name evidence="1" type="ORF">SAMN05443667_108139</name>
</gene>
<evidence type="ECO:0008006" key="3">
    <source>
        <dbReference type="Google" id="ProtNLM"/>
    </source>
</evidence>
<evidence type="ECO:0000313" key="1">
    <source>
        <dbReference type="EMBL" id="SEA76608.1"/>
    </source>
</evidence>
<proteinExistence type="predicted"/>
<evidence type="ECO:0000313" key="2">
    <source>
        <dbReference type="Proteomes" id="UP000198951"/>
    </source>
</evidence>